<reference evidence="3" key="1">
    <citation type="submission" date="2021-04" db="EMBL/GenBank/DDBJ databases">
        <authorList>
            <person name="Rodrigo-Torres L."/>
            <person name="Arahal R. D."/>
            <person name="Lucena T."/>
        </authorList>
    </citation>
    <scope>NUCLEOTIDE SEQUENCE</scope>
    <source>
        <strain evidence="3">AS29M-1</strain>
    </source>
</reference>
<dbReference type="InterPro" id="IPR008969">
    <property type="entry name" value="CarboxyPept-like_regulatory"/>
</dbReference>
<accession>A0A916NR28</accession>
<dbReference type="InterPro" id="IPR012910">
    <property type="entry name" value="Plug_dom"/>
</dbReference>
<evidence type="ECO:0000313" key="3">
    <source>
        <dbReference type="EMBL" id="CAG5080339.1"/>
    </source>
</evidence>
<proteinExistence type="predicted"/>
<dbReference type="RefSeq" id="WP_258541472.1">
    <property type="nucleotide sequence ID" value="NZ_OU015584.1"/>
</dbReference>
<dbReference type="Proteomes" id="UP000683507">
    <property type="component" value="Chromosome"/>
</dbReference>
<feature type="signal peptide" evidence="1">
    <location>
        <begin position="1"/>
        <end position="18"/>
    </location>
</feature>
<keyword evidence="1" id="KW-0732">Signal</keyword>
<organism evidence="3 4">
    <name type="scientific">Parvicella tangerina</name>
    <dbReference type="NCBI Taxonomy" id="2829795"/>
    <lineage>
        <taxon>Bacteria</taxon>
        <taxon>Pseudomonadati</taxon>
        <taxon>Bacteroidota</taxon>
        <taxon>Flavobacteriia</taxon>
        <taxon>Flavobacteriales</taxon>
        <taxon>Parvicellaceae</taxon>
        <taxon>Parvicella</taxon>
    </lineage>
</organism>
<feature type="chain" id="PRO_5037551465" description="TonB-dependent receptor plug domain-containing protein" evidence="1">
    <location>
        <begin position="19"/>
        <end position="777"/>
    </location>
</feature>
<dbReference type="Pfam" id="PF13715">
    <property type="entry name" value="CarbopepD_reg_2"/>
    <property type="match status" value="1"/>
</dbReference>
<dbReference type="SUPFAM" id="SSF49464">
    <property type="entry name" value="Carboxypeptidase regulatory domain-like"/>
    <property type="match status" value="1"/>
</dbReference>
<dbReference type="AlphaFoldDB" id="A0A916NR28"/>
<dbReference type="SUPFAM" id="SSF56935">
    <property type="entry name" value="Porins"/>
    <property type="match status" value="1"/>
</dbReference>
<dbReference type="Gene3D" id="2.60.40.1120">
    <property type="entry name" value="Carboxypeptidase-like, regulatory domain"/>
    <property type="match status" value="1"/>
</dbReference>
<name>A0A916NR28_9FLAO</name>
<feature type="domain" description="TonB-dependent receptor plug" evidence="2">
    <location>
        <begin position="140"/>
        <end position="218"/>
    </location>
</feature>
<sequence>MRNFLIVVMVFLSAIAVAQKGTIRGTIFDKSSGEPVIFTNVYVEELETGASSDVNGVYQIGPIPAGTYTLVVSNVEYETYKTTVELEKGKIKIENIYLSQGQELNQLDVSAEKQNARNNVNPSTIKATKKEISAVVSTGGEPDLATYFQTVPGVVTTGDQGGQMYIRGGSPVQNKVLLDGMIIYNPFHSIGFFSVFDTELIKNADIYTGGFGSEYGGRISSVMDVSTIDGNKKRLAGKVSVNPFGAKLTLEGPLKKLKEDDLNSGTISYVFSAKTSYLEQTSKLLYSYVDTAGLPFNYTDVFGKITFSNPNGSKFNVFGYNFRDKVKWQALSNLNWNSYGLGSNFVLLPTGSPVQIAGKLGYSNYQIAMSEYDALTGESDTTRTSGVNNFNLGFDFKYFIREDVIKYGIEVSGFATNFSYINSVGRTIEQDANTTEIGAYFDYKINRGLLVINPGFRAQYYASLGNFSPEPRLGIKYNVNENFRIKAAGGVYSQNLIAANSDRDVVNLFYGFIAGPDNLQDQIITPNGEKDRKHSLQKATHAIAGFEHDLGKHVSINVEGYYKWFNQLTNINRNKIYSDNSDNLDKPDVLKKDFIIETGSAKGVDAVLKYSTDRLYIWFVYSLGKVDRWNGVDTTYAPIFDRRHNINFVGTYFLDKDHKWEVDLRWNFGSGLPFTQTGGYYHNIDFTSGIGTDVTTSNTNELGLIFSDLNSGRLPTYHRLDFSIKRTIEINDHSKMEINASVTNAYSRKNIFYVDRVTSEKVYQLPILPSLGFNWRF</sequence>
<dbReference type="Pfam" id="PF07715">
    <property type="entry name" value="Plug"/>
    <property type="match status" value="1"/>
</dbReference>
<dbReference type="EMBL" id="OU015584">
    <property type="protein sequence ID" value="CAG5080339.1"/>
    <property type="molecule type" value="Genomic_DNA"/>
</dbReference>
<dbReference type="KEGG" id="ptan:CRYO30217_01263"/>
<evidence type="ECO:0000313" key="4">
    <source>
        <dbReference type="Proteomes" id="UP000683507"/>
    </source>
</evidence>
<keyword evidence="4" id="KW-1185">Reference proteome</keyword>
<evidence type="ECO:0000259" key="2">
    <source>
        <dbReference type="Pfam" id="PF07715"/>
    </source>
</evidence>
<evidence type="ECO:0000256" key="1">
    <source>
        <dbReference type="SAM" id="SignalP"/>
    </source>
</evidence>
<gene>
    <name evidence="3" type="ORF">CRYO30217_01263</name>
</gene>
<dbReference type="Gene3D" id="2.170.130.10">
    <property type="entry name" value="TonB-dependent receptor, plug domain"/>
    <property type="match status" value="1"/>
</dbReference>
<dbReference type="InterPro" id="IPR037066">
    <property type="entry name" value="Plug_dom_sf"/>
</dbReference>
<protein>
    <recommendedName>
        <fullName evidence="2">TonB-dependent receptor plug domain-containing protein</fullName>
    </recommendedName>
</protein>